<dbReference type="RefSeq" id="WP_380900409.1">
    <property type="nucleotide sequence ID" value="NZ_JBHUEG010000003.1"/>
</dbReference>
<comment type="caution">
    <text evidence="9">The sequence shown here is derived from an EMBL/GenBank/DDBJ whole genome shotgun (WGS) entry which is preliminary data.</text>
</comment>
<sequence>MEIVYSIIDFVLHIDKHLVEIVNDYQTWTYLILFLIIFAETGLVVTPFLPGDSLLFAAGAIIAKPETDLNIFLMWVLLMVAGILGDMVNYHIGKYIGPKAFSGKYRFLKKEYLEKTERFYEKYGGKTIIYARFVPIVRTFAPFVAGVGSMSYKKFASYNVVGAILWVTGFLFIGYFFGGLPVIKDNFTIVIFAIILLSLLPPLIEVAKEKMNTKKKEA</sequence>
<keyword evidence="6 7" id="KW-0472">Membrane</keyword>
<dbReference type="InterPro" id="IPR058127">
    <property type="entry name" value="DedA"/>
</dbReference>
<name>A0ABW5KC71_9SPHI</name>
<feature type="domain" description="VTT" evidence="8">
    <location>
        <begin position="49"/>
        <end position="175"/>
    </location>
</feature>
<dbReference type="PANTHER" id="PTHR30353:SF0">
    <property type="entry name" value="TRANSMEMBRANE PROTEIN"/>
    <property type="match status" value="1"/>
</dbReference>
<feature type="transmembrane region" description="Helical" evidence="7">
    <location>
        <begin position="69"/>
        <end position="92"/>
    </location>
</feature>
<feature type="transmembrane region" description="Helical" evidence="7">
    <location>
        <begin position="189"/>
        <end position="207"/>
    </location>
</feature>
<evidence type="ECO:0000256" key="7">
    <source>
        <dbReference type="RuleBase" id="RU367016"/>
    </source>
</evidence>
<keyword evidence="4 7" id="KW-0812">Transmembrane</keyword>
<evidence type="ECO:0000313" key="9">
    <source>
        <dbReference type="EMBL" id="MFD2546532.1"/>
    </source>
</evidence>
<evidence type="ECO:0000256" key="4">
    <source>
        <dbReference type="ARBA" id="ARBA00022692"/>
    </source>
</evidence>
<dbReference type="Pfam" id="PF09335">
    <property type="entry name" value="VTT_dom"/>
    <property type="match status" value="1"/>
</dbReference>
<reference evidence="10" key="1">
    <citation type="journal article" date="2019" name="Int. J. Syst. Evol. Microbiol.">
        <title>The Global Catalogue of Microorganisms (GCM) 10K type strain sequencing project: providing services to taxonomists for standard genome sequencing and annotation.</title>
        <authorList>
            <consortium name="The Broad Institute Genomics Platform"/>
            <consortium name="The Broad Institute Genome Sequencing Center for Infectious Disease"/>
            <person name="Wu L."/>
            <person name="Ma J."/>
        </authorList>
    </citation>
    <scope>NUCLEOTIDE SEQUENCE [LARGE SCALE GENOMIC DNA]</scope>
    <source>
        <strain evidence="10">KCTC 42662</strain>
    </source>
</reference>
<dbReference type="EMBL" id="JBHULR010000002">
    <property type="protein sequence ID" value="MFD2546532.1"/>
    <property type="molecule type" value="Genomic_DNA"/>
</dbReference>
<keyword evidence="10" id="KW-1185">Reference proteome</keyword>
<evidence type="ECO:0000256" key="3">
    <source>
        <dbReference type="ARBA" id="ARBA00022475"/>
    </source>
</evidence>
<keyword evidence="3 7" id="KW-1003">Cell membrane</keyword>
<feature type="transmembrane region" description="Helical" evidence="7">
    <location>
        <begin position="155"/>
        <end position="177"/>
    </location>
</feature>
<evidence type="ECO:0000256" key="1">
    <source>
        <dbReference type="ARBA" id="ARBA00004651"/>
    </source>
</evidence>
<comment type="similarity">
    <text evidence="2 7">Belongs to the DedA family.</text>
</comment>
<dbReference type="InterPro" id="IPR032816">
    <property type="entry name" value="VTT_dom"/>
</dbReference>
<organism evidence="9 10">
    <name type="scientific">Sphingobacterium suaedae</name>
    <dbReference type="NCBI Taxonomy" id="1686402"/>
    <lineage>
        <taxon>Bacteria</taxon>
        <taxon>Pseudomonadati</taxon>
        <taxon>Bacteroidota</taxon>
        <taxon>Sphingobacteriia</taxon>
        <taxon>Sphingobacteriales</taxon>
        <taxon>Sphingobacteriaceae</taxon>
        <taxon>Sphingobacterium</taxon>
    </lineage>
</organism>
<keyword evidence="5 7" id="KW-1133">Transmembrane helix</keyword>
<comment type="subcellular location">
    <subcellularLocation>
        <location evidence="1 7">Cell membrane</location>
        <topology evidence="1 7">Multi-pass membrane protein</topology>
    </subcellularLocation>
</comment>
<protein>
    <submittedName>
        <fullName evidence="9">DedA family protein</fullName>
    </submittedName>
</protein>
<feature type="transmembrane region" description="Helical" evidence="7">
    <location>
        <begin position="28"/>
        <end position="49"/>
    </location>
</feature>
<evidence type="ECO:0000259" key="8">
    <source>
        <dbReference type="Pfam" id="PF09335"/>
    </source>
</evidence>
<dbReference type="NCBIfam" id="NF008102">
    <property type="entry name" value="PRK10847.1"/>
    <property type="match status" value="1"/>
</dbReference>
<proteinExistence type="inferred from homology"/>
<evidence type="ECO:0000256" key="5">
    <source>
        <dbReference type="ARBA" id="ARBA00022989"/>
    </source>
</evidence>
<dbReference type="PANTHER" id="PTHR30353">
    <property type="entry name" value="INNER MEMBRANE PROTEIN DEDA-RELATED"/>
    <property type="match status" value="1"/>
</dbReference>
<evidence type="ECO:0000256" key="6">
    <source>
        <dbReference type="ARBA" id="ARBA00023136"/>
    </source>
</evidence>
<dbReference type="Proteomes" id="UP001597545">
    <property type="component" value="Unassembled WGS sequence"/>
</dbReference>
<accession>A0ABW5KC71</accession>
<gene>
    <name evidence="9" type="ORF">ACFSR5_02605</name>
</gene>
<evidence type="ECO:0000313" key="10">
    <source>
        <dbReference type="Proteomes" id="UP001597545"/>
    </source>
</evidence>
<dbReference type="InterPro" id="IPR032818">
    <property type="entry name" value="DedA-like"/>
</dbReference>
<evidence type="ECO:0000256" key="2">
    <source>
        <dbReference type="ARBA" id="ARBA00010792"/>
    </source>
</evidence>